<proteinExistence type="predicted"/>
<dbReference type="InterPro" id="IPR036291">
    <property type="entry name" value="NAD(P)-bd_dom_sf"/>
</dbReference>
<feature type="domain" description="GFO/IDH/MocA-like oxidoreductase" evidence="4">
    <location>
        <begin position="170"/>
        <end position="293"/>
    </location>
</feature>
<evidence type="ECO:0000313" key="5">
    <source>
        <dbReference type="EMBL" id="GGA74187.1"/>
    </source>
</evidence>
<feature type="domain" description="Gfo/Idh/MocA-like oxidoreductase N-terminal" evidence="3">
    <location>
        <begin position="35"/>
        <end position="156"/>
    </location>
</feature>
<feature type="chain" id="PRO_5037916145" evidence="2">
    <location>
        <begin position="30"/>
        <end position="387"/>
    </location>
</feature>
<evidence type="ECO:0000313" key="6">
    <source>
        <dbReference type="Proteomes" id="UP000648801"/>
    </source>
</evidence>
<accession>A0A916RWT5</accession>
<gene>
    <name evidence="5" type="ORF">GCM10011507_26950</name>
</gene>
<dbReference type="GO" id="GO:0016491">
    <property type="term" value="F:oxidoreductase activity"/>
    <property type="evidence" value="ECO:0007669"/>
    <property type="project" value="UniProtKB-KW"/>
</dbReference>
<reference evidence="5" key="1">
    <citation type="journal article" date="2014" name="Int. J. Syst. Evol. Microbiol.">
        <title>Complete genome sequence of Corynebacterium casei LMG S-19264T (=DSM 44701T), isolated from a smear-ripened cheese.</title>
        <authorList>
            <consortium name="US DOE Joint Genome Institute (JGI-PGF)"/>
            <person name="Walter F."/>
            <person name="Albersmeier A."/>
            <person name="Kalinowski J."/>
            <person name="Ruckert C."/>
        </authorList>
    </citation>
    <scope>NUCLEOTIDE SEQUENCE</scope>
    <source>
        <strain evidence="5">CGMCC 1.15447</strain>
    </source>
</reference>
<evidence type="ECO:0000259" key="3">
    <source>
        <dbReference type="Pfam" id="PF01408"/>
    </source>
</evidence>
<dbReference type="Pfam" id="PF22725">
    <property type="entry name" value="GFO_IDH_MocA_C3"/>
    <property type="match status" value="1"/>
</dbReference>
<feature type="signal peptide" evidence="2">
    <location>
        <begin position="1"/>
        <end position="29"/>
    </location>
</feature>
<dbReference type="PANTHER" id="PTHR43818">
    <property type="entry name" value="BCDNA.GH03377"/>
    <property type="match status" value="1"/>
</dbReference>
<evidence type="ECO:0000256" key="1">
    <source>
        <dbReference type="ARBA" id="ARBA00023002"/>
    </source>
</evidence>
<dbReference type="SUPFAM" id="SSF51735">
    <property type="entry name" value="NAD(P)-binding Rossmann-fold domains"/>
    <property type="match status" value="1"/>
</dbReference>
<dbReference type="InterPro" id="IPR055170">
    <property type="entry name" value="GFO_IDH_MocA-like_dom"/>
</dbReference>
<dbReference type="EMBL" id="BMJB01000002">
    <property type="protein sequence ID" value="GGA74187.1"/>
    <property type="molecule type" value="Genomic_DNA"/>
</dbReference>
<evidence type="ECO:0000259" key="4">
    <source>
        <dbReference type="Pfam" id="PF22725"/>
    </source>
</evidence>
<keyword evidence="6" id="KW-1185">Reference proteome</keyword>
<dbReference type="Gene3D" id="3.30.360.10">
    <property type="entry name" value="Dihydrodipicolinate Reductase, domain 2"/>
    <property type="match status" value="1"/>
</dbReference>
<dbReference type="RefSeq" id="WP_229668993.1">
    <property type="nucleotide sequence ID" value="NZ_BMJB01000002.1"/>
</dbReference>
<dbReference type="AlphaFoldDB" id="A0A916RWT5"/>
<evidence type="ECO:0000256" key="2">
    <source>
        <dbReference type="SAM" id="SignalP"/>
    </source>
</evidence>
<dbReference type="InterPro" id="IPR000683">
    <property type="entry name" value="Gfo/Idh/MocA-like_OxRdtase_N"/>
</dbReference>
<keyword evidence="1" id="KW-0560">Oxidoreductase</keyword>
<organism evidence="5 6">
    <name type="scientific">Edaphobacter acidisoli</name>
    <dbReference type="NCBI Taxonomy" id="2040573"/>
    <lineage>
        <taxon>Bacteria</taxon>
        <taxon>Pseudomonadati</taxon>
        <taxon>Acidobacteriota</taxon>
        <taxon>Terriglobia</taxon>
        <taxon>Terriglobales</taxon>
        <taxon>Acidobacteriaceae</taxon>
        <taxon>Edaphobacter</taxon>
    </lineage>
</organism>
<dbReference type="SUPFAM" id="SSF55347">
    <property type="entry name" value="Glyceraldehyde-3-phosphate dehydrogenase-like, C-terminal domain"/>
    <property type="match status" value="1"/>
</dbReference>
<dbReference type="GO" id="GO:0000166">
    <property type="term" value="F:nucleotide binding"/>
    <property type="evidence" value="ECO:0007669"/>
    <property type="project" value="InterPro"/>
</dbReference>
<dbReference type="PANTHER" id="PTHR43818:SF11">
    <property type="entry name" value="BCDNA.GH03377"/>
    <property type="match status" value="1"/>
</dbReference>
<protein>
    <submittedName>
        <fullName evidence="5">Dehydrogenase</fullName>
    </submittedName>
</protein>
<dbReference type="Proteomes" id="UP000648801">
    <property type="component" value="Unassembled WGS sequence"/>
</dbReference>
<dbReference type="Gene3D" id="3.40.50.720">
    <property type="entry name" value="NAD(P)-binding Rossmann-like Domain"/>
    <property type="match status" value="1"/>
</dbReference>
<dbReference type="InterPro" id="IPR050463">
    <property type="entry name" value="Gfo/Idh/MocA_oxidrdct_glycsds"/>
</dbReference>
<dbReference type="Pfam" id="PF01408">
    <property type="entry name" value="GFO_IDH_MocA"/>
    <property type="match status" value="1"/>
</dbReference>
<sequence length="387" mass="42450">MRFSVRMIGKKLSGMVVLCALVSSSSAYGQASAPIRVAIVGLVHGHVQGFLHSLPQHPEVQLVGVTDPDAALRRHYQEQAHLPAGIFYPTEAAMLKATHPQAILVYTSIAHHRAAIEEAAPLHIAVMVEKPLATTVDDALAIERLSRKYNVPVLTNYETTWYASNIAAYGMLEKGEIGDVRKLVVHDGHRGPKEIGVGPEFLSWLTDPVQNGAGALFDFGCYGVDLATWYMHGELPLTVTAVTLHIKPQIYPKVDDDSTIVLTYPHAQVIIQGSWNWPFDRKDMEVYGATGYVDTIYGDNTHLRIRLPHERAEHVDPIPALTAPEDNSLDYLSAVLNGKLKPEHDLTSLDTNVTVVRILDAARRSAQTGRTIRLADEVAGSHRSSGM</sequence>
<name>A0A916RWT5_9BACT</name>
<comment type="caution">
    <text evidence="5">The sequence shown here is derived from an EMBL/GenBank/DDBJ whole genome shotgun (WGS) entry which is preliminary data.</text>
</comment>
<keyword evidence="2" id="KW-0732">Signal</keyword>
<reference evidence="5" key="2">
    <citation type="submission" date="2020-09" db="EMBL/GenBank/DDBJ databases">
        <authorList>
            <person name="Sun Q."/>
            <person name="Zhou Y."/>
        </authorList>
    </citation>
    <scope>NUCLEOTIDE SEQUENCE</scope>
    <source>
        <strain evidence="5">CGMCC 1.15447</strain>
    </source>
</reference>